<protein>
    <submittedName>
        <fullName evidence="1">Alternate-type signal peptide domain-containing protein</fullName>
    </submittedName>
</protein>
<keyword evidence="2" id="KW-1185">Reference proteome</keyword>
<evidence type="ECO:0000313" key="2">
    <source>
        <dbReference type="Proteomes" id="UP000270299"/>
    </source>
</evidence>
<accession>A0A3L6ZYY3</accession>
<dbReference type="InterPro" id="IPR023833">
    <property type="entry name" value="Signal_pept_SipW-depend-type"/>
</dbReference>
<sequence length="205" mass="20446">MKKPTRTLIASSVAAALGVALLLGGAGSLAFWSDSSTSTPQTISSGTLDLGSTSEVKIGATPTIKNCTSPTSCSASGAYSGGPLVPGDVVTATVSIPVTLIGQNMKARFSVAPTKTAGAVNTTATEADTALASAMTITIKKVEQTNFAGVADAAQSVILSSTAKRDIPVTVDVSFPWGATAGQYNDAMGGKVSLGATYTLEQIPA</sequence>
<evidence type="ECO:0000313" key="1">
    <source>
        <dbReference type="EMBL" id="RLP72915.1"/>
    </source>
</evidence>
<name>A0A3L6ZYY3_9MICO</name>
<dbReference type="AlphaFoldDB" id="A0A3L6ZYY3"/>
<dbReference type="OrthoDB" id="4466954at2"/>
<dbReference type="RefSeq" id="WP_121671773.1">
    <property type="nucleotide sequence ID" value="NZ_BMXM01000003.1"/>
</dbReference>
<proteinExistence type="predicted"/>
<dbReference type="InterPro" id="IPR024006">
    <property type="entry name" value="Alt_signal_exp_actinobact"/>
</dbReference>
<dbReference type="EMBL" id="RCUV01000003">
    <property type="protein sequence ID" value="RLP72915.1"/>
    <property type="molecule type" value="Genomic_DNA"/>
</dbReference>
<organism evidence="1 2">
    <name type="scientific">Mycetocola manganoxydans</name>
    <dbReference type="NCBI Taxonomy" id="699879"/>
    <lineage>
        <taxon>Bacteria</taxon>
        <taxon>Bacillati</taxon>
        <taxon>Actinomycetota</taxon>
        <taxon>Actinomycetes</taxon>
        <taxon>Micrococcales</taxon>
        <taxon>Microbacteriaceae</taxon>
        <taxon>Mycetocola</taxon>
    </lineage>
</organism>
<dbReference type="NCBIfam" id="TIGR04088">
    <property type="entry name" value="cognate_SipW"/>
    <property type="match status" value="1"/>
</dbReference>
<dbReference type="Proteomes" id="UP000270299">
    <property type="component" value="Unassembled WGS sequence"/>
</dbReference>
<dbReference type="NCBIfam" id="TIGR04089">
    <property type="entry name" value="exp_by_SipW_III"/>
    <property type="match status" value="1"/>
</dbReference>
<comment type="caution">
    <text evidence="1">The sequence shown here is derived from an EMBL/GenBank/DDBJ whole genome shotgun (WGS) entry which is preliminary data.</text>
</comment>
<gene>
    <name evidence="1" type="ORF">D9V29_02600</name>
</gene>
<reference evidence="1 2" key="1">
    <citation type="submission" date="2018-10" db="EMBL/GenBank/DDBJ databases">
        <authorList>
            <person name="Li J."/>
        </authorList>
    </citation>
    <scope>NUCLEOTIDE SEQUENCE [LARGE SCALE GENOMIC DNA]</scope>
    <source>
        <strain evidence="1 2">CCTCC AB209002</strain>
    </source>
</reference>